<keyword evidence="3" id="KW-0560">Oxidoreductase</keyword>
<dbReference type="GO" id="GO:0035513">
    <property type="term" value="P:oxidative RNA demethylation"/>
    <property type="evidence" value="ECO:0007669"/>
    <property type="project" value="TreeGrafter"/>
</dbReference>
<dbReference type="InterPro" id="IPR027450">
    <property type="entry name" value="AlkB-like"/>
</dbReference>
<feature type="domain" description="Fe2OG dioxygenase" evidence="7">
    <location>
        <begin position="113"/>
        <end position="212"/>
    </location>
</feature>
<evidence type="ECO:0000256" key="1">
    <source>
        <dbReference type="ARBA" id="ARBA00022723"/>
    </source>
</evidence>
<keyword evidence="2" id="KW-0223">Dioxygenase</keyword>
<dbReference type="OrthoDB" id="9796932at2"/>
<dbReference type="PANTHER" id="PTHR16557:SF2">
    <property type="entry name" value="NUCLEIC ACID DIOXYGENASE ALKBH1"/>
    <property type="match status" value="1"/>
</dbReference>
<dbReference type="InterPro" id="IPR037151">
    <property type="entry name" value="AlkB-like_sf"/>
</dbReference>
<feature type="binding site" evidence="6">
    <location>
        <position position="131"/>
    </location>
    <ligand>
        <name>Fe cation</name>
        <dbReference type="ChEBI" id="CHEBI:24875"/>
        <note>catalytic</note>
    </ligand>
</feature>
<evidence type="ECO:0000313" key="8">
    <source>
        <dbReference type="EMBL" id="PRH87646.1"/>
    </source>
</evidence>
<dbReference type="GO" id="GO:0008168">
    <property type="term" value="F:methyltransferase activity"/>
    <property type="evidence" value="ECO:0007669"/>
    <property type="project" value="UniProtKB-KW"/>
</dbReference>
<dbReference type="EMBL" id="PUEJ01000004">
    <property type="protein sequence ID" value="PRH87646.1"/>
    <property type="molecule type" value="Genomic_DNA"/>
</dbReference>
<keyword evidence="8" id="KW-0808">Transferase</keyword>
<evidence type="ECO:0000259" key="7">
    <source>
        <dbReference type="PROSITE" id="PS51471"/>
    </source>
</evidence>
<evidence type="ECO:0000256" key="5">
    <source>
        <dbReference type="PIRSR" id="PIRSR604574-1"/>
    </source>
</evidence>
<feature type="binding site" evidence="5">
    <location>
        <position position="135"/>
    </location>
    <ligand>
        <name>substrate</name>
    </ligand>
</feature>
<dbReference type="GO" id="GO:0032259">
    <property type="term" value="P:methylation"/>
    <property type="evidence" value="ECO:0007669"/>
    <property type="project" value="UniProtKB-KW"/>
</dbReference>
<dbReference type="InterPro" id="IPR005123">
    <property type="entry name" value="Oxoglu/Fe-dep_dioxygenase_dom"/>
</dbReference>
<dbReference type="Pfam" id="PF13532">
    <property type="entry name" value="2OG-FeII_Oxy_2"/>
    <property type="match status" value="1"/>
</dbReference>
<dbReference type="RefSeq" id="WP_105862575.1">
    <property type="nucleotide sequence ID" value="NZ_PUEJ01000004.1"/>
</dbReference>
<keyword evidence="9" id="KW-1185">Reference proteome</keyword>
<evidence type="ECO:0000256" key="2">
    <source>
        <dbReference type="ARBA" id="ARBA00022964"/>
    </source>
</evidence>
<dbReference type="Gene3D" id="2.60.120.590">
    <property type="entry name" value="Alpha-ketoglutarate-dependent dioxygenase AlkB-like"/>
    <property type="match status" value="1"/>
</dbReference>
<dbReference type="GO" id="GO:0035515">
    <property type="term" value="F:oxidative RNA demethylase activity"/>
    <property type="evidence" value="ECO:0007669"/>
    <property type="project" value="TreeGrafter"/>
</dbReference>
<sequence length="212" mass="22920">MTDLFSFDQPNRLDIAEGAVLLGGRALAGEEALLAALDTVVAGAPFRHMVTPGGFTMSVAMTNCGRAGWVTDRRGYRYTAEDPETGQPWPEMPGAFAALAHEAAAEAGFAGFEPDACLINRYEPGAKMSLHQDKDERDFSKPIVSVSLGLPAIFQFGGLSRSDKPSKVPLQHGDVMVWGGPSRLAYHGILPLKEGQHPRLGRNRINLTFRKT</sequence>
<dbReference type="SUPFAM" id="SSF51197">
    <property type="entry name" value="Clavaminate synthase-like"/>
    <property type="match status" value="1"/>
</dbReference>
<dbReference type="GO" id="GO:0035516">
    <property type="term" value="F:broad specificity oxidative DNA demethylase activity"/>
    <property type="evidence" value="ECO:0007669"/>
    <property type="project" value="TreeGrafter"/>
</dbReference>
<dbReference type="Proteomes" id="UP000237682">
    <property type="component" value="Unassembled WGS sequence"/>
</dbReference>
<reference evidence="8 9" key="1">
    <citation type="submission" date="2018-02" db="EMBL/GenBank/DDBJ databases">
        <title>Whole genome sequencing of endophytic bacterium.</title>
        <authorList>
            <person name="Eedara R."/>
            <person name="Podile A.R."/>
        </authorList>
    </citation>
    <scope>NUCLEOTIDE SEQUENCE [LARGE SCALE GENOMIC DNA]</scope>
    <source>
        <strain evidence="8 9">RP1T</strain>
    </source>
</reference>
<comment type="caution">
    <text evidence="8">The sequence shown here is derived from an EMBL/GenBank/DDBJ whole genome shotgun (WGS) entry which is preliminary data.</text>
</comment>
<keyword evidence="8" id="KW-0489">Methyltransferase</keyword>
<evidence type="ECO:0000256" key="6">
    <source>
        <dbReference type="PIRSR" id="PIRSR604574-2"/>
    </source>
</evidence>
<evidence type="ECO:0000256" key="4">
    <source>
        <dbReference type="ARBA" id="ARBA00023004"/>
    </source>
</evidence>
<accession>A0A2S9QE70</accession>
<feature type="binding site" evidence="5">
    <location>
        <begin position="120"/>
        <end position="122"/>
    </location>
    <ligand>
        <name>2-oxoglutarate</name>
        <dbReference type="ChEBI" id="CHEBI:16810"/>
    </ligand>
</feature>
<comment type="cofactor">
    <cofactor evidence="6">
        <name>Fe(2+)</name>
        <dbReference type="ChEBI" id="CHEBI:29033"/>
    </cofactor>
    <text evidence="6">Binds 1 Fe(2+) ion per subunit.</text>
</comment>
<evidence type="ECO:0000256" key="3">
    <source>
        <dbReference type="ARBA" id="ARBA00023002"/>
    </source>
</evidence>
<dbReference type="GO" id="GO:0008198">
    <property type="term" value="F:ferrous iron binding"/>
    <property type="evidence" value="ECO:0007669"/>
    <property type="project" value="TreeGrafter"/>
</dbReference>
<dbReference type="PROSITE" id="PS51471">
    <property type="entry name" value="FE2OG_OXY"/>
    <property type="match status" value="1"/>
</dbReference>
<dbReference type="NCBIfam" id="NF011930">
    <property type="entry name" value="PRK15401.1"/>
    <property type="match status" value="1"/>
</dbReference>
<feature type="binding site" evidence="5">
    <location>
        <position position="69"/>
    </location>
    <ligand>
        <name>substrate</name>
    </ligand>
</feature>
<feature type="binding site" evidence="6">
    <location>
        <position position="187"/>
    </location>
    <ligand>
        <name>Fe cation</name>
        <dbReference type="ChEBI" id="CHEBI:24875"/>
        <note>catalytic</note>
    </ligand>
</feature>
<proteinExistence type="predicted"/>
<dbReference type="AlphaFoldDB" id="A0A2S9QE70"/>
<keyword evidence="4 6" id="KW-0408">Iron</keyword>
<organism evidence="8 9">
    <name type="scientific">Labrys okinawensis</name>
    <dbReference type="NCBI Taxonomy" id="346911"/>
    <lineage>
        <taxon>Bacteria</taxon>
        <taxon>Pseudomonadati</taxon>
        <taxon>Pseudomonadota</taxon>
        <taxon>Alphaproteobacteria</taxon>
        <taxon>Hyphomicrobiales</taxon>
        <taxon>Xanthobacteraceae</taxon>
        <taxon>Labrys</taxon>
    </lineage>
</organism>
<evidence type="ECO:0000313" key="9">
    <source>
        <dbReference type="Proteomes" id="UP000237682"/>
    </source>
</evidence>
<name>A0A2S9QE70_9HYPH</name>
<protein>
    <submittedName>
        <fullName evidence="8">DNA oxidative demethylase AlkB</fullName>
    </submittedName>
</protein>
<gene>
    <name evidence="8" type="ORF">C5L14_11515</name>
</gene>
<feature type="binding site" evidence="5">
    <location>
        <begin position="76"/>
        <end position="78"/>
    </location>
    <ligand>
        <name>substrate</name>
    </ligand>
</feature>
<keyword evidence="1 6" id="KW-0479">Metal-binding</keyword>
<dbReference type="GO" id="GO:0005737">
    <property type="term" value="C:cytoplasm"/>
    <property type="evidence" value="ECO:0007669"/>
    <property type="project" value="TreeGrafter"/>
</dbReference>
<feature type="binding site" evidence="5">
    <location>
        <begin position="204"/>
        <end position="210"/>
    </location>
    <ligand>
        <name>2-oxoglutarate</name>
        <dbReference type="ChEBI" id="CHEBI:16810"/>
    </ligand>
</feature>
<feature type="binding site" evidence="5">
    <location>
        <position position="161"/>
    </location>
    <ligand>
        <name>substrate</name>
    </ligand>
</feature>
<dbReference type="InterPro" id="IPR004574">
    <property type="entry name" value="Alkb"/>
</dbReference>
<feature type="binding site" evidence="6">
    <location>
        <position position="133"/>
    </location>
    <ligand>
        <name>Fe cation</name>
        <dbReference type="ChEBI" id="CHEBI:24875"/>
        <note>catalytic</note>
    </ligand>
</feature>
<dbReference type="PANTHER" id="PTHR16557">
    <property type="entry name" value="ALKYLATED DNA REPAIR PROTEIN ALKB-RELATED"/>
    <property type="match status" value="1"/>
</dbReference>